<evidence type="ECO:0000256" key="1">
    <source>
        <dbReference type="SAM" id="MobiDB-lite"/>
    </source>
</evidence>
<feature type="domain" description="Glycosyltransferase 2-like" evidence="2">
    <location>
        <begin position="29"/>
        <end position="154"/>
    </location>
</feature>
<feature type="region of interest" description="Disordered" evidence="1">
    <location>
        <begin position="1"/>
        <end position="20"/>
    </location>
</feature>
<dbReference type="PANTHER" id="PTHR43685:SF2">
    <property type="entry name" value="GLYCOSYLTRANSFERASE 2-LIKE DOMAIN-CONTAINING PROTEIN"/>
    <property type="match status" value="1"/>
</dbReference>
<dbReference type="PANTHER" id="PTHR43685">
    <property type="entry name" value="GLYCOSYLTRANSFERASE"/>
    <property type="match status" value="1"/>
</dbReference>
<evidence type="ECO:0000313" key="3">
    <source>
        <dbReference type="EMBL" id="KAA5610240.1"/>
    </source>
</evidence>
<proteinExistence type="predicted"/>
<dbReference type="Proteomes" id="UP000325255">
    <property type="component" value="Unassembled WGS sequence"/>
</dbReference>
<evidence type="ECO:0000313" key="4">
    <source>
        <dbReference type="Proteomes" id="UP000325255"/>
    </source>
</evidence>
<dbReference type="Gene3D" id="3.90.550.10">
    <property type="entry name" value="Spore Coat Polysaccharide Biosynthesis Protein SpsA, Chain A"/>
    <property type="match status" value="1"/>
</dbReference>
<dbReference type="OrthoDB" id="6383742at2"/>
<accession>A0A5M6IPN4</accession>
<keyword evidence="4" id="KW-1185">Reference proteome</keyword>
<keyword evidence="3" id="KW-0808">Transferase</keyword>
<sequence length="329" mass="36568">MPPGKMTKESPMQSPPSPAARAAVGPCVSVILPARNAVDTIDRAVGSVLRQSLTDLEVIAWDDGSDDATGGLLREIARGERRLRVFGGREPVGIPAACNRALSLARGRWVTVLDAEDWLGGDRLERMIQIGNEQQADIVLDNQFLCDAVTGQPMGTVLRPADQVRALPLRTFLRKSMPRSSGFDYGLLKPVIRRNFLQANNIWCNATCQDGYGFVLLLDCFMAGARVLLSNRPGYYRMQPPPGMPARHPRYDYAAMKLWNDQMVAQYMDILSEEERDLLVQRGASLDRCARLFQMPPTRQDATRTDPASLPPSRWPSALRALMRRMGNC</sequence>
<comment type="caution">
    <text evidence="3">The sequence shown here is derived from an EMBL/GenBank/DDBJ whole genome shotgun (WGS) entry which is preliminary data.</text>
</comment>
<dbReference type="InterPro" id="IPR001173">
    <property type="entry name" value="Glyco_trans_2-like"/>
</dbReference>
<dbReference type="Pfam" id="PF00535">
    <property type="entry name" value="Glycos_transf_2"/>
    <property type="match status" value="1"/>
</dbReference>
<evidence type="ECO:0000259" key="2">
    <source>
        <dbReference type="Pfam" id="PF00535"/>
    </source>
</evidence>
<gene>
    <name evidence="3" type="ORF">F1189_20520</name>
</gene>
<dbReference type="EMBL" id="VWPK01000036">
    <property type="protein sequence ID" value="KAA5610240.1"/>
    <property type="molecule type" value="Genomic_DNA"/>
</dbReference>
<dbReference type="SUPFAM" id="SSF53448">
    <property type="entry name" value="Nucleotide-diphospho-sugar transferases"/>
    <property type="match status" value="1"/>
</dbReference>
<dbReference type="AlphaFoldDB" id="A0A5M6IPN4"/>
<dbReference type="InterPro" id="IPR050834">
    <property type="entry name" value="Glycosyltransf_2"/>
</dbReference>
<protein>
    <submittedName>
        <fullName evidence="3">Glycosyltransferase family 2 protein</fullName>
    </submittedName>
</protein>
<dbReference type="CDD" id="cd00761">
    <property type="entry name" value="Glyco_tranf_GTA_type"/>
    <property type="match status" value="1"/>
</dbReference>
<reference evidence="3 4" key="1">
    <citation type="submission" date="2019-09" db="EMBL/GenBank/DDBJ databases">
        <title>Genome sequence of Rhodovastum atsumiense, a diverse member of the Acetobacteraceae family of non-sulfur purple photosynthetic bacteria.</title>
        <authorList>
            <person name="Meyer T."/>
            <person name="Kyndt J."/>
        </authorList>
    </citation>
    <scope>NUCLEOTIDE SEQUENCE [LARGE SCALE GENOMIC DNA]</scope>
    <source>
        <strain evidence="3 4">DSM 21279</strain>
    </source>
</reference>
<dbReference type="InterPro" id="IPR029044">
    <property type="entry name" value="Nucleotide-diphossugar_trans"/>
</dbReference>
<organism evidence="3 4">
    <name type="scientific">Rhodovastum atsumiense</name>
    <dbReference type="NCBI Taxonomy" id="504468"/>
    <lineage>
        <taxon>Bacteria</taxon>
        <taxon>Pseudomonadati</taxon>
        <taxon>Pseudomonadota</taxon>
        <taxon>Alphaproteobacteria</taxon>
        <taxon>Acetobacterales</taxon>
        <taxon>Acetobacteraceae</taxon>
        <taxon>Rhodovastum</taxon>
    </lineage>
</organism>
<dbReference type="GO" id="GO:0016740">
    <property type="term" value="F:transferase activity"/>
    <property type="evidence" value="ECO:0007669"/>
    <property type="project" value="UniProtKB-KW"/>
</dbReference>
<name>A0A5M6IPN4_9PROT</name>